<dbReference type="SMART" id="SM00535">
    <property type="entry name" value="RIBOc"/>
    <property type="match status" value="2"/>
</dbReference>
<evidence type="ECO:0000256" key="2">
    <source>
        <dbReference type="ARBA" id="ARBA00001946"/>
    </source>
</evidence>
<dbReference type="GO" id="GO:0005634">
    <property type="term" value="C:nucleus"/>
    <property type="evidence" value="ECO:0007669"/>
    <property type="project" value="TreeGrafter"/>
</dbReference>
<dbReference type="SMART" id="SM00490">
    <property type="entry name" value="HELICc"/>
    <property type="match status" value="1"/>
</dbReference>
<dbReference type="SUPFAM" id="SSF69065">
    <property type="entry name" value="RNase III domain-like"/>
    <property type="match status" value="2"/>
</dbReference>
<dbReference type="SUPFAM" id="SSF52540">
    <property type="entry name" value="P-loop containing nucleoside triphosphate hydrolases"/>
    <property type="match status" value="1"/>
</dbReference>
<keyword evidence="22" id="KW-1185">Reference proteome</keyword>
<dbReference type="GO" id="GO:0030422">
    <property type="term" value="P:siRNA processing"/>
    <property type="evidence" value="ECO:0007669"/>
    <property type="project" value="TreeGrafter"/>
</dbReference>
<feature type="domain" description="Helicase C-terminal" evidence="19">
    <location>
        <begin position="494"/>
        <end position="654"/>
    </location>
</feature>
<evidence type="ECO:0000313" key="22">
    <source>
        <dbReference type="Proteomes" id="UP000054821"/>
    </source>
</evidence>
<dbReference type="SUPFAM" id="SSF54768">
    <property type="entry name" value="dsRNA-binding domain-like"/>
    <property type="match status" value="1"/>
</dbReference>
<keyword evidence="6" id="KW-0547">Nucleotide-binding</keyword>
<dbReference type="RefSeq" id="XP_024405770.1">
    <property type="nucleotide sequence ID" value="XM_024549430.1"/>
</dbReference>
<dbReference type="PANTHER" id="PTHR14950:SF37">
    <property type="entry name" value="ENDORIBONUCLEASE DICER"/>
    <property type="match status" value="1"/>
</dbReference>
<keyword evidence="13" id="KW-0464">Manganese</keyword>
<organism evidence="21 22">
    <name type="scientific">Trichoderma gamsii</name>
    <dbReference type="NCBI Taxonomy" id="398673"/>
    <lineage>
        <taxon>Eukaryota</taxon>
        <taxon>Fungi</taxon>
        <taxon>Dikarya</taxon>
        <taxon>Ascomycota</taxon>
        <taxon>Pezizomycotina</taxon>
        <taxon>Sordariomycetes</taxon>
        <taxon>Hypocreomycetidae</taxon>
        <taxon>Hypocreales</taxon>
        <taxon>Hypocreaceae</taxon>
        <taxon>Trichoderma</taxon>
    </lineage>
</organism>
<evidence type="ECO:0000259" key="19">
    <source>
        <dbReference type="PROSITE" id="PS51194"/>
    </source>
</evidence>
<proteinExistence type="inferred from homology"/>
<dbReference type="GO" id="GO:0004525">
    <property type="term" value="F:ribonuclease III activity"/>
    <property type="evidence" value="ECO:0007669"/>
    <property type="project" value="InterPro"/>
</dbReference>
<dbReference type="InterPro" id="IPR027417">
    <property type="entry name" value="P-loop_NTPase"/>
</dbReference>
<dbReference type="GO" id="GO:0005524">
    <property type="term" value="F:ATP binding"/>
    <property type="evidence" value="ECO:0007669"/>
    <property type="project" value="UniProtKB-KW"/>
</dbReference>
<gene>
    <name evidence="21" type="ORF">TGAM01_v204459</name>
</gene>
<evidence type="ECO:0000256" key="14">
    <source>
        <dbReference type="PROSITE-ProRule" id="PRU00657"/>
    </source>
</evidence>
<dbReference type="InterPro" id="IPR005034">
    <property type="entry name" value="Dicer_dimerisation"/>
</dbReference>
<comment type="similarity">
    <text evidence="14">Belongs to the helicase family. Dicer subfamily.</text>
</comment>
<evidence type="ECO:0000256" key="12">
    <source>
        <dbReference type="ARBA" id="ARBA00023118"/>
    </source>
</evidence>
<feature type="domain" description="RNase III" evidence="17">
    <location>
        <begin position="1226"/>
        <end position="1409"/>
    </location>
</feature>
<evidence type="ECO:0000256" key="5">
    <source>
        <dbReference type="ARBA" id="ARBA00022737"/>
    </source>
</evidence>
<evidence type="ECO:0000256" key="3">
    <source>
        <dbReference type="ARBA" id="ARBA00022721"/>
    </source>
</evidence>
<evidence type="ECO:0000256" key="1">
    <source>
        <dbReference type="ARBA" id="ARBA00001936"/>
    </source>
</evidence>
<keyword evidence="12" id="KW-0051">Antiviral defense</keyword>
<accession>A0A2P4ZQ69</accession>
<dbReference type="GO" id="GO:0005737">
    <property type="term" value="C:cytoplasm"/>
    <property type="evidence" value="ECO:0007669"/>
    <property type="project" value="TreeGrafter"/>
</dbReference>
<reference evidence="21 22" key="1">
    <citation type="journal article" date="2016" name="Genome Announc.">
        <title>Draft Whole-Genome Sequence of Trichoderma gamsii T6085, a Promising Biocontrol Agent of Fusarium Head Blight on Wheat.</title>
        <authorList>
            <person name="Baroncelli R."/>
            <person name="Zapparata A."/>
            <person name="Piaggeschi G."/>
            <person name="Sarrocco S."/>
            <person name="Vannacci G."/>
        </authorList>
    </citation>
    <scope>NUCLEOTIDE SEQUENCE [LARGE SCALE GENOMIC DNA]</scope>
    <source>
        <strain evidence="21 22">T6085</strain>
    </source>
</reference>
<keyword evidence="5" id="KW-0677">Repeat</keyword>
<dbReference type="GeneID" id="29987781"/>
<dbReference type="PROSITE" id="PS51327">
    <property type="entry name" value="DICER_DSRBF"/>
    <property type="match status" value="1"/>
</dbReference>
<keyword evidence="8" id="KW-0347">Helicase</keyword>
<dbReference type="PROSITE" id="PS50137">
    <property type="entry name" value="DS_RBD"/>
    <property type="match status" value="1"/>
</dbReference>
<keyword evidence="4" id="KW-0479">Metal-binding</keyword>
<evidence type="ECO:0000259" key="20">
    <source>
        <dbReference type="PROSITE" id="PS51327"/>
    </source>
</evidence>
<dbReference type="STRING" id="398673.A0A2P4ZQ69"/>
<keyword evidence="9" id="KW-0067">ATP-binding</keyword>
<dbReference type="GO" id="GO:0051607">
    <property type="term" value="P:defense response to virus"/>
    <property type="evidence" value="ECO:0007669"/>
    <property type="project" value="UniProtKB-KW"/>
</dbReference>
<feature type="region of interest" description="Disordered" evidence="15">
    <location>
        <begin position="16"/>
        <end position="83"/>
    </location>
</feature>
<evidence type="ECO:0000313" key="21">
    <source>
        <dbReference type="EMBL" id="PON26449.1"/>
    </source>
</evidence>
<dbReference type="PROSITE" id="PS50142">
    <property type="entry name" value="RNASE_3_2"/>
    <property type="match status" value="2"/>
</dbReference>
<evidence type="ECO:0000256" key="11">
    <source>
        <dbReference type="ARBA" id="ARBA00022884"/>
    </source>
</evidence>
<name>A0A2P4ZQ69_9HYPO</name>
<feature type="compositionally biased region" description="Low complexity" evidence="15">
    <location>
        <begin position="55"/>
        <end position="72"/>
    </location>
</feature>
<feature type="compositionally biased region" description="Low complexity" evidence="15">
    <location>
        <begin position="26"/>
        <end position="40"/>
    </location>
</feature>
<dbReference type="PROSITE" id="PS00517">
    <property type="entry name" value="RNASE_3_1"/>
    <property type="match status" value="1"/>
</dbReference>
<evidence type="ECO:0000259" key="17">
    <source>
        <dbReference type="PROSITE" id="PS50142"/>
    </source>
</evidence>
<evidence type="ECO:0000256" key="10">
    <source>
        <dbReference type="ARBA" id="ARBA00022842"/>
    </source>
</evidence>
<comment type="caution">
    <text evidence="21">The sequence shown here is derived from an EMBL/GenBank/DDBJ whole genome shotgun (WGS) entry which is preliminary data.</text>
</comment>
<dbReference type="Gene3D" id="3.30.160.20">
    <property type="match status" value="1"/>
</dbReference>
<evidence type="ECO:0000256" key="13">
    <source>
        <dbReference type="ARBA" id="ARBA00023211"/>
    </source>
</evidence>
<dbReference type="Pfam" id="PF03368">
    <property type="entry name" value="Dicer_dimer"/>
    <property type="match status" value="1"/>
</dbReference>
<feature type="domain" description="RNase III" evidence="17">
    <location>
        <begin position="1028"/>
        <end position="1185"/>
    </location>
</feature>
<dbReference type="GO" id="GO:0046872">
    <property type="term" value="F:metal ion binding"/>
    <property type="evidence" value="ECO:0007669"/>
    <property type="project" value="UniProtKB-KW"/>
</dbReference>
<dbReference type="Gene3D" id="3.30.160.380">
    <property type="entry name" value="Dicer dimerisation domain"/>
    <property type="match status" value="1"/>
</dbReference>
<sequence length="1528" mass="171525">MWRTPACMLAADGLASGNGNGPGLWPGPASGPAPGAVPRALSTMRGSSGADVTPSSVDGSGSGSGSDSDSAGRGSGDTPLDQEAGHSIEKWAGVIDDAGIGVDEALVPGADIRDASSTQQVLDSGSQAETPSGNGEQAIMASRAYQLEMLEQSLRQNVIVAMDTGSGKTQVAVLRIKGELERCDPKKIIWFITPTVYLSAQQHTVLKLQIPSVPMKMLAGNRHLPGWAQETWNSILENTRVIITTPQILLDALDHAYLKMEHLALIVFDEVHNCVGKNPGGKIMQNHYHPCLLAGKSVPAIMGLTATPSIQSEATDLAVLEQLMDARCISPTLHRDELLKCVKRPSIQHKVYMPAEDYSTPAMASLEKVYEGLDINEDPFVQSLRENLTDRNERLLEKTIMKQDTYTHIQMKTFKSQSQSICKQLGPWAADLFIWKSISSFLEKAETGDEFFDQWYHCRNSEKKYLADIFRRVDVKPPPKAPQDLNDISDKVLMLLEELLSIDEPSTMGIIFVEERVMVKMLAELLSINPAITKKYKVGTMVGSSNYSSKRRIVYDFGDKGDLKALQNFRSSKINLLIATSVLEEGIDVPACNLVICFDVPKTSKSFIQRRGRARMKDSRLLLFFDENDASLKKWEEKEGEMNRLFEDEQRDMQQLAMIEKSESLGTIFYIHPVTGARLDFDNAKAHLEHFCRALSPAEFVDSRPDYIIHEEMGVGSHALTATVILPPFIPVNPRQYKSASVWQSEKNATKDAAFQAYMALNDAGLLNENLLPFKADEIPGIDTRVPEVAVEPMMKPWHHVAPAWRETGDKWLYSLTLSEEDGQLIGEYEILLPVRLDQPLPLDLFLDRGHKLELRFSEGRPVPHGQVASLPDHTSALLALHFCHRWPKEELHNEGREHVVRIWAKNDSPSIDQIGAVGFEPFEEDHKNGQYFIRDNTNSPYIYKDMIERKPPIDLVQNAFYGFEKAPEKGPYLVLKKWTRRTDFLHRLQGNPEKEQASSRPYSRVYPMEWAVVDTVPATHAMFGMIIPTIIHELGVMLMAKELATTVLEPVGISDWRLVREAICARSANEPMNYERLEFMGDSILKLCTCIQAAVTKPDWPEGYLSYWRDRLISNVRLYRAAVEFRLPRFLVTKPFTGHKWRPLYLEDVLQEDINAPTTERRLSTKTLADVVEALIGASYSEGGIAMAEKCIAMFLPEIVWDGMVKGREILFSRVPPNEPLPPILEPLERLLGYTFQRKALLTEALTHASYMADNMMDHGKRSLERLEFLGDAVLDHVIVTKVFEVTPELPHYTMHTLKTGLVNGDFLAFMTMEHGLKSVETVVTEEGSVEHQETHTYLWQFMRHAANSIGIEQLTTVTRHAALREKILDAMENGTHYPWALLAALNPKKFYSDLFEAVLGAVWVDSGSIEACRAVCAQFGLMKYLERLLRDKVHVQHPKEELGKWANSETVVYDFHTEDVVELPGNKEFFCKVVIGERVVVEARGGINKEEIKTKAATEALKILVEEKRRRDEAEASGDVVMGEGD</sequence>
<evidence type="ECO:0000256" key="8">
    <source>
        <dbReference type="ARBA" id="ARBA00022806"/>
    </source>
</evidence>
<keyword evidence="10" id="KW-0460">Magnesium</keyword>
<dbReference type="InterPro" id="IPR038248">
    <property type="entry name" value="Dicer_dimer_sf"/>
</dbReference>
<keyword evidence="3" id="KW-0930">Antiviral protein</keyword>
<evidence type="ECO:0000256" key="15">
    <source>
        <dbReference type="SAM" id="MobiDB-lite"/>
    </source>
</evidence>
<evidence type="ECO:0000256" key="9">
    <source>
        <dbReference type="ARBA" id="ARBA00022840"/>
    </source>
</evidence>
<feature type="domain" description="DRBM" evidence="16">
    <location>
        <begin position="1439"/>
        <end position="1508"/>
    </location>
</feature>
<dbReference type="InterPro" id="IPR014720">
    <property type="entry name" value="dsRBD_dom"/>
</dbReference>
<dbReference type="EMBL" id="JPDN02000013">
    <property type="protein sequence ID" value="PON26449.1"/>
    <property type="molecule type" value="Genomic_DNA"/>
</dbReference>
<dbReference type="PROSITE" id="PS51194">
    <property type="entry name" value="HELICASE_CTER"/>
    <property type="match status" value="1"/>
</dbReference>
<dbReference type="Proteomes" id="UP000054821">
    <property type="component" value="Unassembled WGS sequence"/>
</dbReference>
<dbReference type="Pfam" id="PF00270">
    <property type="entry name" value="DEAD"/>
    <property type="match status" value="1"/>
</dbReference>
<feature type="domain" description="Dicer dsRNA-binding fold" evidence="20">
    <location>
        <begin position="684"/>
        <end position="781"/>
    </location>
</feature>
<dbReference type="InterPro" id="IPR036389">
    <property type="entry name" value="RNase_III_sf"/>
</dbReference>
<evidence type="ECO:0000259" key="18">
    <source>
        <dbReference type="PROSITE" id="PS51192"/>
    </source>
</evidence>
<dbReference type="Pfam" id="PF00271">
    <property type="entry name" value="Helicase_C"/>
    <property type="match status" value="1"/>
</dbReference>
<comment type="cofactor">
    <cofactor evidence="2">
        <name>Mg(2+)</name>
        <dbReference type="ChEBI" id="CHEBI:18420"/>
    </cofactor>
</comment>
<evidence type="ECO:0000256" key="4">
    <source>
        <dbReference type="ARBA" id="ARBA00022723"/>
    </source>
</evidence>
<dbReference type="InterPro" id="IPR011545">
    <property type="entry name" value="DEAD/DEAH_box_helicase_dom"/>
</dbReference>
<dbReference type="Gene3D" id="1.10.1520.10">
    <property type="entry name" value="Ribonuclease III domain"/>
    <property type="match status" value="2"/>
</dbReference>
<dbReference type="Pfam" id="PF00636">
    <property type="entry name" value="Ribonuclease_3"/>
    <property type="match status" value="2"/>
</dbReference>
<evidence type="ECO:0000259" key="16">
    <source>
        <dbReference type="PROSITE" id="PS50137"/>
    </source>
</evidence>
<dbReference type="SMART" id="SM00487">
    <property type="entry name" value="DEXDc"/>
    <property type="match status" value="1"/>
</dbReference>
<dbReference type="PANTHER" id="PTHR14950">
    <property type="entry name" value="DICER-RELATED"/>
    <property type="match status" value="1"/>
</dbReference>
<protein>
    <submittedName>
        <fullName evidence="21">RNase3 domain-containing protein</fullName>
    </submittedName>
</protein>
<dbReference type="InterPro" id="IPR001650">
    <property type="entry name" value="Helicase_C-like"/>
</dbReference>
<dbReference type="InterPro" id="IPR000999">
    <property type="entry name" value="RNase_III_dom"/>
</dbReference>
<dbReference type="GO" id="GO:0004386">
    <property type="term" value="F:helicase activity"/>
    <property type="evidence" value="ECO:0007669"/>
    <property type="project" value="UniProtKB-KW"/>
</dbReference>
<feature type="region of interest" description="Disordered" evidence="15">
    <location>
        <begin position="116"/>
        <end position="135"/>
    </location>
</feature>
<dbReference type="Gene3D" id="3.40.50.300">
    <property type="entry name" value="P-loop containing nucleotide triphosphate hydrolases"/>
    <property type="match status" value="2"/>
</dbReference>
<comment type="cofactor">
    <cofactor evidence="1">
        <name>Mn(2+)</name>
        <dbReference type="ChEBI" id="CHEBI:29035"/>
    </cofactor>
</comment>
<dbReference type="InterPro" id="IPR014001">
    <property type="entry name" value="Helicase_ATP-bd"/>
</dbReference>
<evidence type="ECO:0000256" key="7">
    <source>
        <dbReference type="ARBA" id="ARBA00022801"/>
    </source>
</evidence>
<keyword evidence="7" id="KW-0378">Hydrolase</keyword>
<evidence type="ECO:0000256" key="6">
    <source>
        <dbReference type="ARBA" id="ARBA00022741"/>
    </source>
</evidence>
<keyword evidence="11 14" id="KW-0694">RNA-binding</keyword>
<dbReference type="CDD" id="cd00593">
    <property type="entry name" value="RIBOc"/>
    <property type="match status" value="2"/>
</dbReference>
<dbReference type="GO" id="GO:0050688">
    <property type="term" value="P:regulation of defense response to virus"/>
    <property type="evidence" value="ECO:0007669"/>
    <property type="project" value="UniProtKB-KW"/>
</dbReference>
<dbReference type="GO" id="GO:0003723">
    <property type="term" value="F:RNA binding"/>
    <property type="evidence" value="ECO:0007669"/>
    <property type="project" value="UniProtKB-UniRule"/>
</dbReference>
<feature type="domain" description="Helicase ATP-binding" evidence="18">
    <location>
        <begin position="149"/>
        <end position="326"/>
    </location>
</feature>
<dbReference type="PROSITE" id="PS51192">
    <property type="entry name" value="HELICASE_ATP_BIND_1"/>
    <property type="match status" value="1"/>
</dbReference>